<comment type="caution">
    <text evidence="3">The sequence shown here is derived from an EMBL/GenBank/DDBJ whole genome shotgun (WGS) entry which is preliminary data.</text>
</comment>
<reference evidence="3 4" key="1">
    <citation type="submission" date="2023-07" db="EMBL/GenBank/DDBJ databases">
        <title>Sorghum-associated microbial communities from plants grown in Nebraska, USA.</title>
        <authorList>
            <person name="Schachtman D."/>
        </authorList>
    </citation>
    <scope>NUCLEOTIDE SEQUENCE [LARGE SCALE GENOMIC DNA]</scope>
    <source>
        <strain evidence="3 4">DS1307</strain>
    </source>
</reference>
<dbReference type="PANTHER" id="PTHR45947:SF3">
    <property type="entry name" value="SULFOQUINOVOSYL TRANSFERASE SQD2"/>
    <property type="match status" value="1"/>
</dbReference>
<dbReference type="Pfam" id="PF13439">
    <property type="entry name" value="Glyco_transf_4"/>
    <property type="match status" value="1"/>
</dbReference>
<dbReference type="InterPro" id="IPR001296">
    <property type="entry name" value="Glyco_trans_1"/>
</dbReference>
<dbReference type="SUPFAM" id="SSF53756">
    <property type="entry name" value="UDP-Glycosyltransferase/glycogen phosphorylase"/>
    <property type="match status" value="1"/>
</dbReference>
<feature type="domain" description="Glycosyl transferase family 1" evidence="1">
    <location>
        <begin position="184"/>
        <end position="334"/>
    </location>
</feature>
<dbReference type="InterPro" id="IPR028098">
    <property type="entry name" value="Glyco_trans_4-like_N"/>
</dbReference>
<dbReference type="RefSeq" id="WP_306830929.1">
    <property type="nucleotide sequence ID" value="NZ_JAUSRF010000002.1"/>
</dbReference>
<dbReference type="PANTHER" id="PTHR45947">
    <property type="entry name" value="SULFOQUINOVOSYL TRANSFERASE SQD2"/>
    <property type="match status" value="1"/>
</dbReference>
<dbReference type="Gene3D" id="3.40.50.2000">
    <property type="entry name" value="Glycogen Phosphorylase B"/>
    <property type="match status" value="2"/>
</dbReference>
<gene>
    <name evidence="3" type="ORF">J2T09_000600</name>
</gene>
<protein>
    <submittedName>
        <fullName evidence="3">Glycosyltransferase involved in cell wall biosynthesis</fullName>
    </submittedName>
</protein>
<proteinExistence type="predicted"/>
<evidence type="ECO:0000313" key="4">
    <source>
        <dbReference type="Proteomes" id="UP001241472"/>
    </source>
</evidence>
<feature type="domain" description="Glycosyltransferase subfamily 4-like N-terminal" evidence="2">
    <location>
        <begin position="11"/>
        <end position="175"/>
    </location>
</feature>
<dbReference type="InterPro" id="IPR050194">
    <property type="entry name" value="Glycosyltransferase_grp1"/>
</dbReference>
<sequence>MKILHVCESIIGGTGSYLAELIPHQVAAYGRENVQLLVPETHFDFIDPAIRESGAQIVTFKRPTRLFGSFLLVQRYLQAVSTFEPDVVHAHSSVAGIIVRVLGLRRNYRIVFCPHGWSVDMQGARYVRGIAEMMERKLGNAADSIIVISKHEYRRAMELGLSPDKVTLVESGIDRNVPPVPAAEWKDDRIRLLYAGRFDYQKGVDILLKAVEGLGDHLSVRLVGGFAVSEENMPETLPAHIAQLGWMDRDGVYAQMKACDVLVVPSRWEGFGLVAIEAMRMQKPVVAAAVGGLVEILGNGKYGMLVPSEDPDALRDCLAGLTRETLEEFGEIGRKRFLACYTSDRMVRQIDDVYVSILPSRLPEPQPV</sequence>
<evidence type="ECO:0000259" key="2">
    <source>
        <dbReference type="Pfam" id="PF13439"/>
    </source>
</evidence>
<dbReference type="Proteomes" id="UP001241472">
    <property type="component" value="Unassembled WGS sequence"/>
</dbReference>
<name>A0ABT9PN14_9HYPH</name>
<accession>A0ABT9PN14</accession>
<dbReference type="EMBL" id="JAUSRF010000002">
    <property type="protein sequence ID" value="MDP9835858.1"/>
    <property type="molecule type" value="Genomic_DNA"/>
</dbReference>
<evidence type="ECO:0000313" key="3">
    <source>
        <dbReference type="EMBL" id="MDP9835858.1"/>
    </source>
</evidence>
<organism evidence="3 4">
    <name type="scientific">Neorhizobium huautlense</name>
    <dbReference type="NCBI Taxonomy" id="67774"/>
    <lineage>
        <taxon>Bacteria</taxon>
        <taxon>Pseudomonadati</taxon>
        <taxon>Pseudomonadota</taxon>
        <taxon>Alphaproteobacteria</taxon>
        <taxon>Hyphomicrobiales</taxon>
        <taxon>Rhizobiaceae</taxon>
        <taxon>Rhizobium/Agrobacterium group</taxon>
        <taxon>Neorhizobium</taxon>
    </lineage>
</organism>
<keyword evidence="4" id="KW-1185">Reference proteome</keyword>
<evidence type="ECO:0000259" key="1">
    <source>
        <dbReference type="Pfam" id="PF00534"/>
    </source>
</evidence>
<dbReference type="Pfam" id="PF00534">
    <property type="entry name" value="Glycos_transf_1"/>
    <property type="match status" value="1"/>
</dbReference>
<dbReference type="CDD" id="cd03801">
    <property type="entry name" value="GT4_PimA-like"/>
    <property type="match status" value="1"/>
</dbReference>